<dbReference type="EMBL" id="DP000086">
    <property type="protein sequence ID" value="ABB47734.1"/>
    <property type="molecule type" value="Genomic_DNA"/>
</dbReference>
<sequence>MASPVPPKAWVVNDMVINYTISLWSFM</sequence>
<evidence type="ECO:0000313" key="1">
    <source>
        <dbReference type="EMBL" id="ABB47734.1"/>
    </source>
</evidence>
<proteinExistence type="predicted"/>
<organism evidence="1">
    <name type="scientific">Oryza sativa subsp. japonica</name>
    <name type="common">Rice</name>
    <dbReference type="NCBI Taxonomy" id="39947"/>
    <lineage>
        <taxon>Eukaryota</taxon>
        <taxon>Viridiplantae</taxon>
        <taxon>Streptophyta</taxon>
        <taxon>Embryophyta</taxon>
        <taxon>Tracheophyta</taxon>
        <taxon>Spermatophyta</taxon>
        <taxon>Magnoliopsida</taxon>
        <taxon>Liliopsida</taxon>
        <taxon>Poales</taxon>
        <taxon>Poaceae</taxon>
        <taxon>BOP clade</taxon>
        <taxon>Oryzoideae</taxon>
        <taxon>Oryzeae</taxon>
        <taxon>Oryzinae</taxon>
        <taxon>Oryza</taxon>
        <taxon>Oryza sativa</taxon>
    </lineage>
</organism>
<name>Q337Q6_ORYSJ</name>
<protein>
    <submittedName>
        <fullName evidence="1">Uncharacterized protein</fullName>
    </submittedName>
</protein>
<accession>Q337Q6</accession>
<reference evidence="1" key="2">
    <citation type="submission" date="2003-05" db="EMBL/GenBank/DDBJ databases">
        <authorList>
            <person name="Buell C.R."/>
            <person name="Wing R.A."/>
            <person name="McCombie W.R."/>
            <person name="Messing J."/>
            <person name="Yuan Q."/>
            <person name="Ouyang S."/>
        </authorList>
    </citation>
    <scope>NUCLEOTIDE SEQUENCE</scope>
</reference>
<gene>
    <name evidence="1" type="ordered locus">LOC_Os10g31139</name>
</gene>
<dbReference type="AlphaFoldDB" id="Q337Q6"/>
<reference evidence="1" key="3">
    <citation type="submission" date="2006-07" db="EMBL/GenBank/DDBJ databases">
        <authorList>
            <person name="Buell R."/>
        </authorList>
    </citation>
    <scope>NUCLEOTIDE SEQUENCE</scope>
</reference>
<reference evidence="1" key="1">
    <citation type="journal article" date="2003" name="Science">
        <title>In-depth view of structure, activity, and evolution of rice chromosome 10.</title>
        <authorList>
            <consortium name="Rice Chromosome 10 Sequencing Consortium"/>
        </authorList>
    </citation>
    <scope>NUCLEOTIDE SEQUENCE [LARGE SCALE GENOMIC DNA]</scope>
</reference>